<name>A0A835RN23_VANPL</name>
<evidence type="ECO:0000313" key="2">
    <source>
        <dbReference type="EMBL" id="KAG0491235.1"/>
    </source>
</evidence>
<organism evidence="2 3">
    <name type="scientific">Vanilla planifolia</name>
    <name type="common">Vanilla</name>
    <dbReference type="NCBI Taxonomy" id="51239"/>
    <lineage>
        <taxon>Eukaryota</taxon>
        <taxon>Viridiplantae</taxon>
        <taxon>Streptophyta</taxon>
        <taxon>Embryophyta</taxon>
        <taxon>Tracheophyta</taxon>
        <taxon>Spermatophyta</taxon>
        <taxon>Magnoliopsida</taxon>
        <taxon>Liliopsida</taxon>
        <taxon>Asparagales</taxon>
        <taxon>Orchidaceae</taxon>
        <taxon>Vanilloideae</taxon>
        <taxon>Vanilleae</taxon>
        <taxon>Vanilla</taxon>
    </lineage>
</organism>
<dbReference type="Proteomes" id="UP000636800">
    <property type="component" value="Chromosome 2"/>
</dbReference>
<comment type="caution">
    <text evidence="2">The sequence shown here is derived from an EMBL/GenBank/DDBJ whole genome shotgun (WGS) entry which is preliminary data.</text>
</comment>
<evidence type="ECO:0000313" key="3">
    <source>
        <dbReference type="Proteomes" id="UP000636800"/>
    </source>
</evidence>
<feature type="compositionally biased region" description="Low complexity" evidence="1">
    <location>
        <begin position="48"/>
        <end position="61"/>
    </location>
</feature>
<dbReference type="EMBL" id="JADCNL010000002">
    <property type="protein sequence ID" value="KAG0491235.1"/>
    <property type="molecule type" value="Genomic_DNA"/>
</dbReference>
<proteinExistence type="predicted"/>
<reference evidence="2 3" key="1">
    <citation type="journal article" date="2020" name="Nat. Food">
        <title>A phased Vanilla planifolia genome enables genetic improvement of flavour and production.</title>
        <authorList>
            <person name="Hasing T."/>
            <person name="Tang H."/>
            <person name="Brym M."/>
            <person name="Khazi F."/>
            <person name="Huang T."/>
            <person name="Chambers A.H."/>
        </authorList>
    </citation>
    <scope>NUCLEOTIDE SEQUENCE [LARGE SCALE GENOMIC DNA]</scope>
    <source>
        <tissue evidence="2">Leaf</tissue>
    </source>
</reference>
<gene>
    <name evidence="2" type="ORF">HPP92_004633</name>
</gene>
<protein>
    <submittedName>
        <fullName evidence="2">Uncharacterized protein</fullName>
    </submittedName>
</protein>
<evidence type="ECO:0000256" key="1">
    <source>
        <dbReference type="SAM" id="MobiDB-lite"/>
    </source>
</evidence>
<keyword evidence="3" id="KW-1185">Reference proteome</keyword>
<dbReference type="OrthoDB" id="10530396at2759"/>
<sequence>MTNIRKPSHKHRGRFYSDYGRSTFLLPTVLLPLLPSRTKRKSKANTKSSVSSERSLRSSTSWGKPPHEEEGEGSLITDWLPGVRKEKAKSFDGVMLDKKIPELYAATAAVSTGGSVENIRNPSSLGHPLPRPFISLPQPSPLPLDFGVAASAGSASASSVSSSGSSDDTPDLGFCREAVHPSVRGSPLSSPTGRALMISVALPILCLCLPALPALHPTFLHVLLKCSGRRKVIEQRNLFGHVYLGFNGERADVLSRRLRLYPDDSNSRESLKQLKPGNKFAKPALHQVFVQYYSGDLMSSCTSMKNLLQERPVLDGSGEVLEHYHILRYCHQGLTHEEELVKKFLSVNKPQEI</sequence>
<accession>A0A835RN23</accession>
<dbReference type="AlphaFoldDB" id="A0A835RN23"/>
<feature type="region of interest" description="Disordered" evidence="1">
    <location>
        <begin position="37"/>
        <end position="76"/>
    </location>
</feature>